<dbReference type="AlphaFoldDB" id="A0A7R8XB65"/>
<sequence length="219" mass="24075">MVAIFAVGEVEREKEMLKKVPQDGDEAVVAGEKRAAYTAEEQEAANAELRNKRAVQPAEQFDTRNAALRCRKPGGGRDLNPGGVVVMSQILTLAKQYLNCGFLKLVVDYLKCLGFVEGGLIELTNLTVDASEIEGHEGLRYTSLCDGGGSCDPNWDDALKAWQDEIKQLSRGYVDLQKPGDLSAHEFTKMIWAKSDKVSLHILLFKVLYFPVDVGIVGD</sequence>
<dbReference type="EMBL" id="LR900182">
    <property type="protein sequence ID" value="CAD7244578.1"/>
    <property type="molecule type" value="Genomic_DNA"/>
</dbReference>
<evidence type="ECO:0000313" key="1">
    <source>
        <dbReference type="EMBL" id="CAD7244578.1"/>
    </source>
</evidence>
<keyword evidence="2" id="KW-1185">Reference proteome</keyword>
<accession>A0A7R8XB65</accession>
<evidence type="ECO:0000313" key="2">
    <source>
        <dbReference type="Proteomes" id="UP000677054"/>
    </source>
</evidence>
<dbReference type="Proteomes" id="UP000677054">
    <property type="component" value="Unassembled WGS sequence"/>
</dbReference>
<gene>
    <name evidence="1" type="ORF">DSTB1V02_LOCUS4472</name>
</gene>
<name>A0A7R8XB65_9CRUS</name>
<dbReference type="EMBL" id="CAJPEV010000665">
    <property type="protein sequence ID" value="CAG0887399.1"/>
    <property type="molecule type" value="Genomic_DNA"/>
</dbReference>
<organism evidence="1">
    <name type="scientific">Darwinula stevensoni</name>
    <dbReference type="NCBI Taxonomy" id="69355"/>
    <lineage>
        <taxon>Eukaryota</taxon>
        <taxon>Metazoa</taxon>
        <taxon>Ecdysozoa</taxon>
        <taxon>Arthropoda</taxon>
        <taxon>Crustacea</taxon>
        <taxon>Oligostraca</taxon>
        <taxon>Ostracoda</taxon>
        <taxon>Podocopa</taxon>
        <taxon>Podocopida</taxon>
        <taxon>Darwinulocopina</taxon>
        <taxon>Darwinuloidea</taxon>
        <taxon>Darwinulidae</taxon>
        <taxon>Darwinula</taxon>
    </lineage>
</organism>
<proteinExistence type="predicted"/>
<protein>
    <submittedName>
        <fullName evidence="1">Uncharacterized protein</fullName>
    </submittedName>
</protein>
<reference evidence="1" key="1">
    <citation type="submission" date="2020-11" db="EMBL/GenBank/DDBJ databases">
        <authorList>
            <person name="Tran Van P."/>
        </authorList>
    </citation>
    <scope>NUCLEOTIDE SEQUENCE</scope>
</reference>